<accession>A0A1B1E6D2</accession>
<dbReference type="VEuPathDB" id="PlasmoDB:PCOAH_00050970"/>
<dbReference type="Gene3D" id="1.20.58.2220">
    <property type="entry name" value="Formin, FH2 domain"/>
    <property type="match status" value="1"/>
</dbReference>
<dbReference type="Proteomes" id="UP000092716">
    <property type="component" value="Chromosome 13"/>
</dbReference>
<feature type="region of interest" description="Disordered" evidence="1">
    <location>
        <begin position="109"/>
        <end position="151"/>
    </location>
</feature>
<reference evidence="3" key="1">
    <citation type="submission" date="2016-06" db="EMBL/GenBank/DDBJ databases">
        <title>First high quality genome sequence of Plasmodium coatneyi using continuous long reads from single molecule, real-time sequencing.</title>
        <authorList>
            <person name="Chien J.-T."/>
            <person name="Pakala S.B."/>
            <person name="Geraldo J.A."/>
            <person name="Lapp S.A."/>
            <person name="Barnwell J.W."/>
            <person name="Kissinger J.C."/>
            <person name="Galinski M.R."/>
            <person name="Humphrey J.C."/>
        </authorList>
    </citation>
    <scope>NUCLEOTIDE SEQUENCE [LARGE SCALE GENOMIC DNA]</scope>
    <source>
        <strain evidence="3">Hackeri</strain>
    </source>
</reference>
<dbReference type="OrthoDB" id="377512at2759"/>
<feature type="compositionally biased region" description="Acidic residues" evidence="1">
    <location>
        <begin position="1015"/>
        <end position="1030"/>
    </location>
</feature>
<feature type="region of interest" description="Disordered" evidence="1">
    <location>
        <begin position="523"/>
        <end position="626"/>
    </location>
</feature>
<feature type="region of interest" description="Disordered" evidence="1">
    <location>
        <begin position="684"/>
        <end position="708"/>
    </location>
</feature>
<gene>
    <name evidence="2" type="ORF">PCOAH_00050970</name>
</gene>
<feature type="compositionally biased region" description="Basic and acidic residues" evidence="1">
    <location>
        <begin position="995"/>
        <end position="1005"/>
    </location>
</feature>
<proteinExistence type="predicted"/>
<keyword evidence="3" id="KW-1185">Reference proteome</keyword>
<dbReference type="GeneID" id="30911831"/>
<protein>
    <recommendedName>
        <fullName evidence="4">Nuclear formin-like protein MISFIT</fullName>
    </recommendedName>
</protein>
<feature type="region of interest" description="Disordered" evidence="1">
    <location>
        <begin position="991"/>
        <end position="1038"/>
    </location>
</feature>
<dbReference type="RefSeq" id="XP_019917271.1">
    <property type="nucleotide sequence ID" value="XM_020061879.1"/>
</dbReference>
<feature type="compositionally biased region" description="Basic and acidic residues" evidence="1">
    <location>
        <begin position="117"/>
        <end position="128"/>
    </location>
</feature>
<evidence type="ECO:0008006" key="4">
    <source>
        <dbReference type="Google" id="ProtNLM"/>
    </source>
</evidence>
<name>A0A1B1E6D2_9APIC</name>
<evidence type="ECO:0000313" key="3">
    <source>
        <dbReference type="Proteomes" id="UP000092716"/>
    </source>
</evidence>
<dbReference type="SUPFAM" id="SSF101447">
    <property type="entry name" value="Formin homology 2 domain (FH2 domain)"/>
    <property type="match status" value="1"/>
</dbReference>
<feature type="compositionally biased region" description="Basic and acidic residues" evidence="1">
    <location>
        <begin position="613"/>
        <end position="624"/>
    </location>
</feature>
<feature type="compositionally biased region" description="Basic and acidic residues" evidence="1">
    <location>
        <begin position="573"/>
        <end position="606"/>
    </location>
</feature>
<dbReference type="InterPro" id="IPR042201">
    <property type="entry name" value="FH2_Formin_sf"/>
</dbReference>
<evidence type="ECO:0000256" key="1">
    <source>
        <dbReference type="SAM" id="MobiDB-lite"/>
    </source>
</evidence>
<evidence type="ECO:0000313" key="2">
    <source>
        <dbReference type="EMBL" id="ANQ10576.1"/>
    </source>
</evidence>
<dbReference type="KEGG" id="pcot:PCOAH_00050970"/>
<organism evidence="2 3">
    <name type="scientific">Plasmodium coatneyi</name>
    <dbReference type="NCBI Taxonomy" id="208452"/>
    <lineage>
        <taxon>Eukaryota</taxon>
        <taxon>Sar</taxon>
        <taxon>Alveolata</taxon>
        <taxon>Apicomplexa</taxon>
        <taxon>Aconoidasida</taxon>
        <taxon>Haemosporida</taxon>
        <taxon>Plasmodiidae</taxon>
        <taxon>Plasmodium</taxon>
    </lineage>
</organism>
<dbReference type="EMBL" id="CP016251">
    <property type="protein sequence ID" value="ANQ10576.1"/>
    <property type="molecule type" value="Genomic_DNA"/>
</dbReference>
<sequence>MAVSTMLDHENVKLKRVNEKLLSLLNKYRCAYLMSLDLVNFYEEVIRRRCKESGGKDLLEGLKRRKLFNETWEEEVVIRKKLKMKLPRNDAPIDVTLYGNIGEGVDNAGSVSPPLVGREDCSDERHSSGDTPNAPHTIHHQGNHSAHGSSNTIIHERNKSNYVNLGALDFSAYKEDSEGCVKYFEKKKTQLSNDKVNTDSSYNNVGRQLHQSEFRKRPLFNQSVYGSKQSVIKASFNRELPLSHKSIYMDKHPKLQGAKKEDILTNRSVYISSGSGIGSGVGMSNLLSKNVGVPRKVVKNELHKGGFVAPSHRPITNLNKSVYVDTKGVHSRGSNLSEGLGGANKTTLLTRDNLKKSDVSVSKKASMMSRPNGLQNSVYVKRMNSTMGGMGGGGPISFSPPDARKGAPNKSVYMRSSTFAISNKKRKTSEGGENFKCSSANDKVKDEGKVTHLHDVVATEGEKATSSVEGCIGEENNLDETPGEERKKESPNMVAYFHLSYEPLTLENVELLMGSEIIDGEDARGGSSLGDNQQGGGGKDNGFNISSVENVQRGEHYTKGCPAGTEGTISSGEHAKGLEKDHPEGGSNMKEDNPDMGGKNKKDRTEPLSQHMGSDEMGHLKDDSCGEDAGESLLKGGKAIGGTFTSVESGQMGRAKQTSSEMSLKFQNIILSINDEIKRKLQGGSEKGEMLSASKGEESNTSGSKSAFTKGLRRNILPCEGEKSNAKVETEKSVNNNRANLHIQMGTTIGYISLDMVDLDKAMYEGLFSCKDMEGSFIPSEQNVKDIAMYEEILKGEAKGNFNNIPPYSINNCNKLMFSRRSQISLFKSSQEVKNEMMEFLGVSIFYSINVESLFPSVSLINDEKLALWFTKKVREKNLNKNVLAKSYCRNINPFGGRINKRLSCMGYFTQPVTIMLCSLKRQSEFKNLKKIVSAVVLCTCDSTTLEKILHTIPEGNSKNFALWKEAMHSLESQLGPKRKRSIIRRLLRAGGGEGARKDGERKDAGFVNPRDSDPYVEDSESEENDEDDDQTGRKNKQNDQFELKTYDFMKGMNTYDGCLSDSLSSKGVEQLDSAANTPISSSQGTFTQEKQDEEFFETYEDEEFCLFICTIPNAHKRFRYLLLIENFHFIYDDLLKHIHNKLMSIELIANKHLLLKQLFSNILFLCNWLNEPRKYRWFQWDTVVRKVEMLHGYLENGRISRDRCMLLLLAEHTGEIFSDKEMNELKKVSRFHIKDLYDRSIDFINSFLELRGEMGTAEFARSCCVGETTGESDGDDVMENLLKDKFLEKVHHFVEKVYGKMLLIISRLVLLIKQYLALIIWLGDVRPFYPLFSYVDETRKVKYSQDLFVNLVAFFESYNKYFNMIQRDKEMCKNSESKRHTLLDGDTGSGSSRPGFYSPTFDDASLQVGRNMHTTHGLEHACGGRKAVNNVYGKALNTEVKKRKSLTNTVDYACEVKRKSVEKEKRRRSVRQTSFEETCEAEFHLSD</sequence>